<evidence type="ECO:0000313" key="3">
    <source>
        <dbReference type="Proteomes" id="UP000029843"/>
    </source>
</evidence>
<dbReference type="PATRIC" id="fig|28229.4.peg.4483"/>
<name>A0A099K6I6_COLPS</name>
<keyword evidence="1" id="KW-1133">Transmembrane helix</keyword>
<dbReference type="AlphaFoldDB" id="A0A099K6I6"/>
<dbReference type="EMBL" id="JQED01000057">
    <property type="protein sequence ID" value="KGJ86424.1"/>
    <property type="molecule type" value="Genomic_DNA"/>
</dbReference>
<proteinExistence type="predicted"/>
<dbReference type="Proteomes" id="UP000029843">
    <property type="component" value="Unassembled WGS sequence"/>
</dbReference>
<sequence length="50" mass="5058">MDSYDKKRIVAGAMITVGVTNIAYTLGGVDIGVIVCSVMVVLGGLIVASS</sequence>
<keyword evidence="1" id="KW-0472">Membrane</keyword>
<organism evidence="2 3">
    <name type="scientific">Colwellia psychrerythraea</name>
    <name type="common">Vibrio psychroerythus</name>
    <dbReference type="NCBI Taxonomy" id="28229"/>
    <lineage>
        <taxon>Bacteria</taxon>
        <taxon>Pseudomonadati</taxon>
        <taxon>Pseudomonadota</taxon>
        <taxon>Gammaproteobacteria</taxon>
        <taxon>Alteromonadales</taxon>
        <taxon>Colwelliaceae</taxon>
        <taxon>Colwellia</taxon>
    </lineage>
</organism>
<keyword evidence="1" id="KW-0812">Transmembrane</keyword>
<evidence type="ECO:0000313" key="2">
    <source>
        <dbReference type="EMBL" id="KGJ86424.1"/>
    </source>
</evidence>
<comment type="caution">
    <text evidence="2">The sequence shown here is derived from an EMBL/GenBank/DDBJ whole genome shotgun (WGS) entry which is preliminary data.</text>
</comment>
<evidence type="ECO:0000256" key="1">
    <source>
        <dbReference type="SAM" id="Phobius"/>
    </source>
</evidence>
<protein>
    <submittedName>
        <fullName evidence="2">Uncharacterized protein</fullName>
    </submittedName>
</protein>
<accession>A0A099K6I6</accession>
<feature type="transmembrane region" description="Helical" evidence="1">
    <location>
        <begin position="31"/>
        <end position="48"/>
    </location>
</feature>
<feature type="transmembrane region" description="Helical" evidence="1">
    <location>
        <begin position="9"/>
        <end position="25"/>
    </location>
</feature>
<gene>
    <name evidence="2" type="ORF">ND2E_0990</name>
</gene>
<reference evidence="2 3" key="1">
    <citation type="submission" date="2014-08" db="EMBL/GenBank/DDBJ databases">
        <title>Genomic and Phenotypic Diversity of Colwellia psychrerythraea strains from Disparate Marine Basins.</title>
        <authorList>
            <person name="Techtmann S.M."/>
            <person name="Stelling S.C."/>
            <person name="Utturkar S.M."/>
            <person name="Alshibli N."/>
            <person name="Harris A."/>
            <person name="Brown S.D."/>
            <person name="Hazen T.C."/>
        </authorList>
    </citation>
    <scope>NUCLEOTIDE SEQUENCE [LARGE SCALE GENOMIC DNA]</scope>
    <source>
        <strain evidence="2 3">ND2E</strain>
    </source>
</reference>